<sequence>MVAEALSAPRDQRASETAVSMAEAGLCVFPVDYLSKLPACPYDCVVNPRTGKRENCGRLHASTGRDVVRKMFEHFGDAEINFGIDLRRSRLVVCDADTPGQVESFYDHLKQVSGVDAEALRSLCLPTVLTPGLESGRHKDGGHWYYVLPDGYELPSSIDNTAVYLPLDGRRPEKGQPDHRAVLMYGDFYVVAPPSVRQEGSYELRSAVRVAPHWVTHAIERTYQAKRERNERTKERAALSEGRGLSAVKAWASNTRWDELMKPEGWSPREDLESCGCPTWMRPGDDLTADKSAVGHESGCEFKPDTDGWVHFWSATAEAWYGCNDLSKMDFYMASKELDRDNPVHVQLAKSELGITETYGLLSPEGKALGEAAGAEVLAVTDNPGSVAAADGVGTERRNGRRTVSLTSAAEIKIRPVHWTWAGRLAAGTLGLIGGREGVGKSTWSYQFAADLTRGRVEGVHCGVPKSVIIVATEDSWEHTIAPRLMAAEADLERVFRADVTTKEGLRCALSLPDDIRGVCDAVREVDAALILLDPLLSRVDPGLDTHKDADVRRALEPLVEMADECGAAVLGLIHLNKSTKVDVVTSMMASRAFAAVARSVFAVIKDPDDESVRLLGQPKNNLGRDAQPTLKFKIESTQVAMTEEGPVLTGQLQWLDEIESRSIDEVMREAASQDEDGRNRTVEAAEWLEDFLHSVGGSAASSDVKQAGDAEGHSMSTLQRARKRIKVTSESVGFPSRSYWSLPGTKPQVEPSCSKS</sequence>
<feature type="region of interest" description="Disordered" evidence="1">
    <location>
        <begin position="700"/>
        <end position="757"/>
    </location>
</feature>
<dbReference type="InterPro" id="IPR027417">
    <property type="entry name" value="P-loop_NTPase"/>
</dbReference>
<dbReference type="SMART" id="SM00943">
    <property type="entry name" value="Prim-Pol"/>
    <property type="match status" value="1"/>
</dbReference>
<keyword evidence="4" id="KW-1185">Reference proteome</keyword>
<dbReference type="Gene3D" id="3.40.50.300">
    <property type="entry name" value="P-loop containing nucleotide triphosphate hydrolases"/>
    <property type="match status" value="1"/>
</dbReference>
<dbReference type="RefSeq" id="WP_324269351.1">
    <property type="nucleotide sequence ID" value="NZ_JAWLNX010000034.1"/>
</dbReference>
<gene>
    <name evidence="3" type="ORF">R4I43_31450</name>
</gene>
<evidence type="ECO:0000313" key="4">
    <source>
        <dbReference type="Proteomes" id="UP001327093"/>
    </source>
</evidence>
<reference evidence="3 4" key="1">
    <citation type="submission" date="2023-10" db="EMBL/GenBank/DDBJ databases">
        <title>Saccharopolyspora sp. nov., isolated from mangrove soil.</title>
        <authorList>
            <person name="Lu Y."/>
            <person name="Liu W."/>
        </authorList>
    </citation>
    <scope>NUCLEOTIDE SEQUENCE [LARGE SCALE GENOMIC DNA]</scope>
    <source>
        <strain evidence="3 4">S2-29</strain>
    </source>
</reference>
<dbReference type="InterPro" id="IPR015330">
    <property type="entry name" value="DNA_primase/pol_bifunc_N"/>
</dbReference>
<accession>A0ABU6AKT9</accession>
<evidence type="ECO:0000313" key="3">
    <source>
        <dbReference type="EMBL" id="MEB3371925.1"/>
    </source>
</evidence>
<dbReference type="EMBL" id="JAWLNX010000034">
    <property type="protein sequence ID" value="MEB3371925.1"/>
    <property type="molecule type" value="Genomic_DNA"/>
</dbReference>
<dbReference type="SUPFAM" id="SSF56747">
    <property type="entry name" value="Prim-pol domain"/>
    <property type="match status" value="1"/>
</dbReference>
<feature type="domain" description="DNA primase/polymerase bifunctional N-terminal" evidence="2">
    <location>
        <begin position="18"/>
        <end position="215"/>
    </location>
</feature>
<organism evidence="3 4">
    <name type="scientific">Saccharopolyspora mangrovi</name>
    <dbReference type="NCBI Taxonomy" id="3082379"/>
    <lineage>
        <taxon>Bacteria</taxon>
        <taxon>Bacillati</taxon>
        <taxon>Actinomycetota</taxon>
        <taxon>Actinomycetes</taxon>
        <taxon>Pseudonocardiales</taxon>
        <taxon>Pseudonocardiaceae</taxon>
        <taxon>Saccharopolyspora</taxon>
    </lineage>
</organism>
<evidence type="ECO:0000259" key="2">
    <source>
        <dbReference type="SMART" id="SM00943"/>
    </source>
</evidence>
<dbReference type="Pfam" id="PF09250">
    <property type="entry name" value="Prim-Pol"/>
    <property type="match status" value="1"/>
</dbReference>
<protein>
    <submittedName>
        <fullName evidence="3">AAA family ATPase</fullName>
    </submittedName>
</protein>
<name>A0ABU6AKT9_9PSEU</name>
<comment type="caution">
    <text evidence="3">The sequence shown here is derived from an EMBL/GenBank/DDBJ whole genome shotgun (WGS) entry which is preliminary data.</text>
</comment>
<dbReference type="SUPFAM" id="SSF52540">
    <property type="entry name" value="P-loop containing nucleoside triphosphate hydrolases"/>
    <property type="match status" value="1"/>
</dbReference>
<evidence type="ECO:0000256" key="1">
    <source>
        <dbReference type="SAM" id="MobiDB-lite"/>
    </source>
</evidence>
<dbReference type="Pfam" id="PF13481">
    <property type="entry name" value="AAA_25"/>
    <property type="match status" value="1"/>
</dbReference>
<dbReference type="Proteomes" id="UP001327093">
    <property type="component" value="Unassembled WGS sequence"/>
</dbReference>
<proteinExistence type="predicted"/>